<organism evidence="2 3">
    <name type="scientific">Steinernema glaseri</name>
    <dbReference type="NCBI Taxonomy" id="37863"/>
    <lineage>
        <taxon>Eukaryota</taxon>
        <taxon>Metazoa</taxon>
        <taxon>Ecdysozoa</taxon>
        <taxon>Nematoda</taxon>
        <taxon>Chromadorea</taxon>
        <taxon>Rhabditida</taxon>
        <taxon>Tylenchina</taxon>
        <taxon>Panagrolaimomorpha</taxon>
        <taxon>Strongyloidoidea</taxon>
        <taxon>Steinernematidae</taxon>
        <taxon>Steinernema</taxon>
    </lineage>
</organism>
<dbReference type="WBParaSite" id="L893_g10852.t1">
    <property type="protein sequence ID" value="L893_g10852.t1"/>
    <property type="gene ID" value="L893_g10852"/>
</dbReference>
<dbReference type="AlphaFoldDB" id="A0A1I7XYC6"/>
<evidence type="ECO:0000313" key="2">
    <source>
        <dbReference type="Proteomes" id="UP000095287"/>
    </source>
</evidence>
<name>A0A1I7XYC6_9BILA</name>
<evidence type="ECO:0000256" key="1">
    <source>
        <dbReference type="SAM" id="MobiDB-lite"/>
    </source>
</evidence>
<protein>
    <submittedName>
        <fullName evidence="3">Uncharacterized protein</fullName>
    </submittedName>
</protein>
<evidence type="ECO:0000313" key="3">
    <source>
        <dbReference type="WBParaSite" id="L893_g10852.t1"/>
    </source>
</evidence>
<dbReference type="Proteomes" id="UP000095287">
    <property type="component" value="Unplaced"/>
</dbReference>
<reference evidence="3" key="1">
    <citation type="submission" date="2016-11" db="UniProtKB">
        <authorList>
            <consortium name="WormBaseParasite"/>
        </authorList>
    </citation>
    <scope>IDENTIFICATION</scope>
</reference>
<keyword evidence="2" id="KW-1185">Reference proteome</keyword>
<feature type="region of interest" description="Disordered" evidence="1">
    <location>
        <begin position="140"/>
        <end position="171"/>
    </location>
</feature>
<sequence length="171" mass="19110">MRLDRERRHKTRCIAMHGLPSHNTRVNTLTESSGSNIDREQSKLIKNKMHTTRPLLTPAISNKNAACGPRVRLSAMWVVGIDDLEHANNNRLRNFAIKKRKRTIVETPAAAMISIVDAACTGSGRSALWREMTPQEDCASGRGKRVRLDGDKCDGQTADDVSAMNKDDDWE</sequence>
<proteinExistence type="predicted"/>
<accession>A0A1I7XYC6</accession>